<name>A0A939T9R3_9ACTN</name>
<dbReference type="RefSeq" id="WP_208263648.1">
    <property type="nucleotide sequence ID" value="NZ_JAGEOJ010000036.1"/>
</dbReference>
<accession>A0A939T9R3</accession>
<feature type="region of interest" description="Disordered" evidence="1">
    <location>
        <begin position="1"/>
        <end position="25"/>
    </location>
</feature>
<dbReference type="Proteomes" id="UP000669179">
    <property type="component" value="Unassembled WGS sequence"/>
</dbReference>
<organism evidence="2 3">
    <name type="scientific">Actinomadura barringtoniae</name>
    <dbReference type="NCBI Taxonomy" id="1427535"/>
    <lineage>
        <taxon>Bacteria</taxon>
        <taxon>Bacillati</taxon>
        <taxon>Actinomycetota</taxon>
        <taxon>Actinomycetes</taxon>
        <taxon>Streptosporangiales</taxon>
        <taxon>Thermomonosporaceae</taxon>
        <taxon>Actinomadura</taxon>
    </lineage>
</organism>
<proteinExistence type="predicted"/>
<comment type="caution">
    <text evidence="2">The sequence shown here is derived from an EMBL/GenBank/DDBJ whole genome shotgun (WGS) entry which is preliminary data.</text>
</comment>
<dbReference type="AlphaFoldDB" id="A0A939T9R3"/>
<feature type="compositionally biased region" description="Basic residues" evidence="1">
    <location>
        <begin position="1"/>
        <end position="12"/>
    </location>
</feature>
<sequence length="75" mass="8469">MTSSRPGRRRHLPTSPFKAPAEAPPVKEFELHDQVTHDTHGLGRVVEIEPGRAVLVDFGTQKIRILTPYPKLFKL</sequence>
<gene>
    <name evidence="2" type="ORF">J4573_50680</name>
</gene>
<evidence type="ECO:0000313" key="3">
    <source>
        <dbReference type="Proteomes" id="UP000669179"/>
    </source>
</evidence>
<dbReference type="EMBL" id="JAGEOJ010000036">
    <property type="protein sequence ID" value="MBO2455423.1"/>
    <property type="molecule type" value="Genomic_DNA"/>
</dbReference>
<reference evidence="2" key="1">
    <citation type="submission" date="2021-03" db="EMBL/GenBank/DDBJ databases">
        <authorList>
            <person name="Kanchanasin P."/>
            <person name="Saeng-In P."/>
            <person name="Phongsopitanun W."/>
            <person name="Yuki M."/>
            <person name="Kudo T."/>
            <person name="Ohkuma M."/>
            <person name="Tanasupawat S."/>
        </authorList>
    </citation>
    <scope>NUCLEOTIDE SEQUENCE</scope>
    <source>
        <strain evidence="2">GKU 128</strain>
    </source>
</reference>
<evidence type="ECO:0000256" key="1">
    <source>
        <dbReference type="SAM" id="MobiDB-lite"/>
    </source>
</evidence>
<evidence type="ECO:0000313" key="2">
    <source>
        <dbReference type="EMBL" id="MBO2455423.1"/>
    </source>
</evidence>
<keyword evidence="3" id="KW-1185">Reference proteome</keyword>
<protein>
    <submittedName>
        <fullName evidence="2">Uncharacterized protein</fullName>
    </submittedName>
</protein>